<dbReference type="Proteomes" id="UP000622707">
    <property type="component" value="Unassembled WGS sequence"/>
</dbReference>
<dbReference type="RefSeq" id="WP_201687322.1">
    <property type="nucleotide sequence ID" value="NZ_JAEQND010000002.1"/>
</dbReference>
<evidence type="ECO:0000313" key="1">
    <source>
        <dbReference type="EMBL" id="MBL0424068.1"/>
    </source>
</evidence>
<reference evidence="1 2" key="1">
    <citation type="journal article" date="2017" name="Int. J. Syst. Evol. Microbiol.">
        <title>Ramlibacter alkalitolerans sp. nov., alkali-tolerant bacterium isolated from soil of ginseng.</title>
        <authorList>
            <person name="Lee D.H."/>
            <person name="Cha C.J."/>
        </authorList>
    </citation>
    <scope>NUCLEOTIDE SEQUENCE [LARGE SCALE GENOMIC DNA]</scope>
    <source>
        <strain evidence="1 2">KACC 19305</strain>
    </source>
</reference>
<evidence type="ECO:0000313" key="2">
    <source>
        <dbReference type="Proteomes" id="UP000622707"/>
    </source>
</evidence>
<comment type="caution">
    <text evidence="1">The sequence shown here is derived from an EMBL/GenBank/DDBJ whole genome shotgun (WGS) entry which is preliminary data.</text>
</comment>
<dbReference type="EMBL" id="JAEQND010000002">
    <property type="protein sequence ID" value="MBL0424068.1"/>
    <property type="molecule type" value="Genomic_DNA"/>
</dbReference>
<accession>A0ABS1JIL6</accession>
<organism evidence="1 2">
    <name type="scientific">Ramlibacter alkalitolerans</name>
    <dbReference type="NCBI Taxonomy" id="2039631"/>
    <lineage>
        <taxon>Bacteria</taxon>
        <taxon>Pseudomonadati</taxon>
        <taxon>Pseudomonadota</taxon>
        <taxon>Betaproteobacteria</taxon>
        <taxon>Burkholderiales</taxon>
        <taxon>Comamonadaceae</taxon>
        <taxon>Ramlibacter</taxon>
    </lineage>
</organism>
<name>A0ABS1JIL6_9BURK</name>
<proteinExistence type="predicted"/>
<sequence>MKSSSPATLASSIPVPEVDSDEPVAVIPVASVAPLDGQPDGERINTFALAPIRSRDSAFSGAGEHLRERVLNKPLTCLAAAFSLGFLLARALR</sequence>
<keyword evidence="2" id="KW-1185">Reference proteome</keyword>
<gene>
    <name evidence="1" type="ORF">JI746_03025</name>
</gene>
<protein>
    <submittedName>
        <fullName evidence="1">Uncharacterized protein</fullName>
    </submittedName>
</protein>